<dbReference type="Gene3D" id="1.10.530.10">
    <property type="match status" value="1"/>
</dbReference>
<dbReference type="Proteomes" id="UP001183615">
    <property type="component" value="Unassembled WGS sequence"/>
</dbReference>
<feature type="signal peptide" evidence="1">
    <location>
        <begin position="1"/>
        <end position="29"/>
    </location>
</feature>
<dbReference type="SUPFAM" id="SSF53955">
    <property type="entry name" value="Lysozyme-like"/>
    <property type="match status" value="1"/>
</dbReference>
<evidence type="ECO:0000313" key="4">
    <source>
        <dbReference type="Proteomes" id="UP001183615"/>
    </source>
</evidence>
<dbReference type="RefSeq" id="WP_311620968.1">
    <property type="nucleotide sequence ID" value="NZ_JAVREV010000022.1"/>
</dbReference>
<protein>
    <submittedName>
        <fullName evidence="3">Lytic transglycosylase domain-containing protein</fullName>
    </submittedName>
</protein>
<proteinExistence type="predicted"/>
<keyword evidence="4" id="KW-1185">Reference proteome</keyword>
<organism evidence="3 4">
    <name type="scientific">Streptomyces johnsoniae</name>
    <dbReference type="NCBI Taxonomy" id="3075532"/>
    <lineage>
        <taxon>Bacteria</taxon>
        <taxon>Bacillati</taxon>
        <taxon>Actinomycetota</taxon>
        <taxon>Actinomycetes</taxon>
        <taxon>Kitasatosporales</taxon>
        <taxon>Streptomycetaceae</taxon>
        <taxon>Streptomyces</taxon>
    </lineage>
</organism>
<keyword evidence="1" id="KW-0732">Signal</keyword>
<dbReference type="CDD" id="cd13399">
    <property type="entry name" value="Slt35-like"/>
    <property type="match status" value="1"/>
</dbReference>
<dbReference type="EMBL" id="JAVREV010000022">
    <property type="protein sequence ID" value="MDT0446827.1"/>
    <property type="molecule type" value="Genomic_DNA"/>
</dbReference>
<dbReference type="Pfam" id="PF01464">
    <property type="entry name" value="SLT"/>
    <property type="match status" value="1"/>
</dbReference>
<evidence type="ECO:0000313" key="3">
    <source>
        <dbReference type="EMBL" id="MDT0446827.1"/>
    </source>
</evidence>
<name>A0ABU2SD54_9ACTN</name>
<sequence length="339" mass="36028">MRKFGCLGTTLIALAVLALVISGPGDDQATANPPGLAAHAPIPDAYRQLINTAAAHCTQTSAPLLAAQIDTESNWSPRAVSPQGAQGLAQFTPDTWERWGRDTDGNGHASPFDPADAIDAQARYLCHLADDLADLPGSPVDNTLAAYNAGPAAVRTHNGPPPFPETQTYIRRVKERIPRYQTALSTHTGTARDCTFTLTRQNPRTCHQAIEAARREAHSASLAWHRRCLAFTAQAYGWSASGEATANVAWDRALATGTAHPHDTNPPAGALLFYDNGDTAGHVALHLGDDQAATNDIATPGRIDIVPLNDLTDGRWNLTYLGWAPPDFPHATGSTSDVG</sequence>
<reference evidence="4" key="1">
    <citation type="submission" date="2023-07" db="EMBL/GenBank/DDBJ databases">
        <title>30 novel species of actinomycetes from the DSMZ collection.</title>
        <authorList>
            <person name="Nouioui I."/>
        </authorList>
    </citation>
    <scope>NUCLEOTIDE SEQUENCE [LARGE SCALE GENOMIC DNA]</scope>
    <source>
        <strain evidence="4">DSM 41886</strain>
    </source>
</reference>
<dbReference type="InterPro" id="IPR023346">
    <property type="entry name" value="Lysozyme-like_dom_sf"/>
</dbReference>
<evidence type="ECO:0000259" key="2">
    <source>
        <dbReference type="Pfam" id="PF01464"/>
    </source>
</evidence>
<evidence type="ECO:0000256" key="1">
    <source>
        <dbReference type="SAM" id="SignalP"/>
    </source>
</evidence>
<dbReference type="PANTHER" id="PTHR37423:SF2">
    <property type="entry name" value="MEMBRANE-BOUND LYTIC MUREIN TRANSGLYCOSYLASE C"/>
    <property type="match status" value="1"/>
</dbReference>
<gene>
    <name evidence="3" type="ORF">RM779_30155</name>
</gene>
<dbReference type="PANTHER" id="PTHR37423">
    <property type="entry name" value="SOLUBLE LYTIC MUREIN TRANSGLYCOSYLASE-RELATED"/>
    <property type="match status" value="1"/>
</dbReference>
<feature type="chain" id="PRO_5046235797" evidence="1">
    <location>
        <begin position="30"/>
        <end position="339"/>
    </location>
</feature>
<feature type="domain" description="Transglycosylase SLT" evidence="2">
    <location>
        <begin position="55"/>
        <end position="159"/>
    </location>
</feature>
<dbReference type="InterPro" id="IPR008258">
    <property type="entry name" value="Transglycosylase_SLT_dom_1"/>
</dbReference>
<comment type="caution">
    <text evidence="3">The sequence shown here is derived from an EMBL/GenBank/DDBJ whole genome shotgun (WGS) entry which is preliminary data.</text>
</comment>
<accession>A0ABU2SD54</accession>